<dbReference type="WBParaSite" id="ES5_v2.g17924.t1">
    <property type="protein sequence ID" value="ES5_v2.g17924.t1"/>
    <property type="gene ID" value="ES5_v2.g17924"/>
</dbReference>
<name>A0AC34FKV9_9BILA</name>
<organism evidence="1 2">
    <name type="scientific">Panagrolaimus sp. ES5</name>
    <dbReference type="NCBI Taxonomy" id="591445"/>
    <lineage>
        <taxon>Eukaryota</taxon>
        <taxon>Metazoa</taxon>
        <taxon>Ecdysozoa</taxon>
        <taxon>Nematoda</taxon>
        <taxon>Chromadorea</taxon>
        <taxon>Rhabditida</taxon>
        <taxon>Tylenchina</taxon>
        <taxon>Panagrolaimomorpha</taxon>
        <taxon>Panagrolaimoidea</taxon>
        <taxon>Panagrolaimidae</taxon>
        <taxon>Panagrolaimus</taxon>
    </lineage>
</organism>
<evidence type="ECO:0000313" key="1">
    <source>
        <dbReference type="Proteomes" id="UP000887579"/>
    </source>
</evidence>
<sequence length="159" mass="17737">MLSVNKNQSTLLTKQVNVTNIDRDITVQATLFFDSGAQRSYVTKSIVKSLELPTVNQERLNVQGFGGKSLAYTSDLVKIRIQTVDGFKDIFANSTKKISDHLPIVQKEDVDRYSESKEVPDILIGMDYFCQFGTNSKELEPGFYAVNSIVGEMYAGKVP</sequence>
<reference evidence="2" key="1">
    <citation type="submission" date="2022-11" db="UniProtKB">
        <authorList>
            <consortium name="WormBaseParasite"/>
        </authorList>
    </citation>
    <scope>IDENTIFICATION</scope>
</reference>
<proteinExistence type="predicted"/>
<evidence type="ECO:0000313" key="2">
    <source>
        <dbReference type="WBParaSite" id="ES5_v2.g17924.t1"/>
    </source>
</evidence>
<dbReference type="Proteomes" id="UP000887579">
    <property type="component" value="Unplaced"/>
</dbReference>
<accession>A0AC34FKV9</accession>
<protein>
    <submittedName>
        <fullName evidence="2">Peptidase A2 domain-containing protein</fullName>
    </submittedName>
</protein>